<name>A0A1F8C1A4_9BACT</name>
<evidence type="ECO:0000313" key="2">
    <source>
        <dbReference type="Proteomes" id="UP000178429"/>
    </source>
</evidence>
<evidence type="ECO:0000313" key="1">
    <source>
        <dbReference type="EMBL" id="OGM70141.1"/>
    </source>
</evidence>
<dbReference type="Proteomes" id="UP000178429">
    <property type="component" value="Unassembled WGS sequence"/>
</dbReference>
<sequence>MQVEVDQSGRIEETNRDTIIALANKDFGVSLRIPAETKRQLQKIFRKQGRPKFFAIRVFSVAVAILLQKSKLKPQLVIIDIEYPGHNQTIKSIIGEVLKDTIDIEFRNIGKQSPAHKVAYLTYKKKLKENWRVNFPEIRKLAIRESDRESLRT</sequence>
<protein>
    <submittedName>
        <fullName evidence="1">Uncharacterized protein</fullName>
    </submittedName>
</protein>
<comment type="caution">
    <text evidence="1">The sequence shown here is derived from an EMBL/GenBank/DDBJ whole genome shotgun (WGS) entry which is preliminary data.</text>
</comment>
<reference evidence="1 2" key="1">
    <citation type="journal article" date="2016" name="Nat. Commun.">
        <title>Thousands of microbial genomes shed light on interconnected biogeochemical processes in an aquifer system.</title>
        <authorList>
            <person name="Anantharaman K."/>
            <person name="Brown C.T."/>
            <person name="Hug L.A."/>
            <person name="Sharon I."/>
            <person name="Castelle C.J."/>
            <person name="Probst A.J."/>
            <person name="Thomas B.C."/>
            <person name="Singh A."/>
            <person name="Wilkins M.J."/>
            <person name="Karaoz U."/>
            <person name="Brodie E.L."/>
            <person name="Williams K.H."/>
            <person name="Hubbard S.S."/>
            <person name="Banfield J.F."/>
        </authorList>
    </citation>
    <scope>NUCLEOTIDE SEQUENCE [LARGE SCALE GENOMIC DNA]</scope>
</reference>
<dbReference type="STRING" id="1802525.A2975_03640"/>
<dbReference type="EMBL" id="MGHL01000006">
    <property type="protein sequence ID" value="OGM70141.1"/>
    <property type="molecule type" value="Genomic_DNA"/>
</dbReference>
<dbReference type="AlphaFoldDB" id="A0A1F8C1A4"/>
<gene>
    <name evidence="1" type="ORF">A2975_03640</name>
</gene>
<organism evidence="1 2">
    <name type="scientific">Candidatus Woesebacteria bacterium RIFCSPLOWO2_01_FULL_44_14</name>
    <dbReference type="NCBI Taxonomy" id="1802525"/>
    <lineage>
        <taxon>Bacteria</taxon>
        <taxon>Candidatus Woeseibacteriota</taxon>
    </lineage>
</organism>
<proteinExistence type="predicted"/>
<accession>A0A1F8C1A4</accession>